<organism evidence="17">
    <name type="scientific">Lipotactes tripyrga</name>
    <dbReference type="NCBI Taxonomy" id="948390"/>
    <lineage>
        <taxon>Eukaryota</taxon>
        <taxon>Metazoa</taxon>
        <taxon>Ecdysozoa</taxon>
        <taxon>Arthropoda</taxon>
        <taxon>Hexapoda</taxon>
        <taxon>Insecta</taxon>
        <taxon>Pterygota</taxon>
        <taxon>Neoptera</taxon>
        <taxon>Polyneoptera</taxon>
        <taxon>Orthoptera</taxon>
        <taxon>Ensifera</taxon>
        <taxon>Tettigoniidea</taxon>
        <taxon>Tettigonioidea</taxon>
        <taxon>Tettigoniidae</taxon>
        <taxon>Lipotactinae</taxon>
        <taxon>Lipotactes</taxon>
    </lineage>
</organism>
<comment type="catalytic activity">
    <reaction evidence="15">
        <text>a ubiquinone + NADH + 5 H(+)(in) = a ubiquinol + NAD(+) + 4 H(+)(out)</text>
        <dbReference type="Rhea" id="RHEA:29091"/>
        <dbReference type="Rhea" id="RHEA-COMP:9565"/>
        <dbReference type="Rhea" id="RHEA-COMP:9566"/>
        <dbReference type="ChEBI" id="CHEBI:15378"/>
        <dbReference type="ChEBI" id="CHEBI:16389"/>
        <dbReference type="ChEBI" id="CHEBI:17976"/>
        <dbReference type="ChEBI" id="CHEBI:57540"/>
        <dbReference type="ChEBI" id="CHEBI:57945"/>
        <dbReference type="EC" id="7.1.1.2"/>
    </reaction>
</comment>
<dbReference type="RefSeq" id="YP_009349958.1">
    <property type="nucleotide sequence ID" value="NC_033996.1"/>
</dbReference>
<dbReference type="PANTHER" id="PTHR11435">
    <property type="entry name" value="NADH UBIQUINONE OXIDOREDUCTASE SUBUNIT ND6"/>
    <property type="match status" value="1"/>
</dbReference>
<sequence length="176" mass="20352">MMLYINILLLTMFNSLLFTQLNHPLAMTLTIVLQTIMICLMTYMISSTAWFSYILFLVFLGGMLVVFIYITSLASNELFTISIQYTLMAFIFIMITIFMLTSIDSSLWNIFPQNTEMLELPHNGSIMNNETTYLLTKLYNKPTNIITILLMNYLLLTLIIVVKITDIYKGPLRPKN</sequence>
<evidence type="ECO:0000256" key="16">
    <source>
        <dbReference type="SAM" id="Phobius"/>
    </source>
</evidence>
<keyword evidence="12 17" id="KW-0496">Mitochondrion</keyword>
<feature type="transmembrane region" description="Helical" evidence="16">
    <location>
        <begin position="82"/>
        <end position="103"/>
    </location>
</feature>
<dbReference type="GeneID" id="31086036"/>
<reference evidence="17" key="1">
    <citation type="submission" date="2016-04" db="EMBL/GenBank/DDBJ databases">
        <title>Towards a higher-level phylogeny of ensiferan insects inferred from mitochondrial genome sequences.</title>
        <authorList>
            <person name="Zhou Z.J."/>
        </authorList>
    </citation>
    <scope>NUCLEOTIDE SEQUENCE</scope>
</reference>
<keyword evidence="11" id="KW-0520">NAD</keyword>
<name>A0A1Q1MPW9_9ORTH</name>
<feature type="transmembrane region" description="Helical" evidence="16">
    <location>
        <begin position="145"/>
        <end position="165"/>
    </location>
</feature>
<evidence type="ECO:0000256" key="5">
    <source>
        <dbReference type="ARBA" id="ARBA00022448"/>
    </source>
</evidence>
<geneLocation type="mitochondrion" evidence="17"/>
<evidence type="ECO:0000256" key="1">
    <source>
        <dbReference type="ARBA" id="ARBA00004225"/>
    </source>
</evidence>
<evidence type="ECO:0000256" key="13">
    <source>
        <dbReference type="ARBA" id="ARBA00023136"/>
    </source>
</evidence>
<proteinExistence type="inferred from homology"/>
<dbReference type="GO" id="GO:0031966">
    <property type="term" value="C:mitochondrial membrane"/>
    <property type="evidence" value="ECO:0007669"/>
    <property type="project" value="UniProtKB-SubCell"/>
</dbReference>
<evidence type="ECO:0000256" key="4">
    <source>
        <dbReference type="ARBA" id="ARBA00021095"/>
    </source>
</evidence>
<evidence type="ECO:0000256" key="3">
    <source>
        <dbReference type="ARBA" id="ARBA00012944"/>
    </source>
</evidence>
<dbReference type="EMBL" id="KX057736">
    <property type="protein sequence ID" value="AQM40132.1"/>
    <property type="molecule type" value="Genomic_DNA"/>
</dbReference>
<evidence type="ECO:0000256" key="7">
    <source>
        <dbReference type="ARBA" id="ARBA00022692"/>
    </source>
</evidence>
<dbReference type="AlphaFoldDB" id="A0A1Q1MPW9"/>
<evidence type="ECO:0000256" key="15">
    <source>
        <dbReference type="ARBA" id="ARBA00049551"/>
    </source>
</evidence>
<evidence type="ECO:0000256" key="8">
    <source>
        <dbReference type="ARBA" id="ARBA00022967"/>
    </source>
</evidence>
<comment type="subcellular location">
    <subcellularLocation>
        <location evidence="1">Mitochondrion membrane</location>
        <topology evidence="1">Multi-pass membrane protein</topology>
    </subcellularLocation>
</comment>
<feature type="transmembrane region" description="Helical" evidence="16">
    <location>
        <begin position="50"/>
        <end position="70"/>
    </location>
</feature>
<dbReference type="InterPro" id="IPR050269">
    <property type="entry name" value="ComplexI_Subunit6"/>
</dbReference>
<evidence type="ECO:0000256" key="2">
    <source>
        <dbReference type="ARBA" id="ARBA00005698"/>
    </source>
</evidence>
<evidence type="ECO:0000256" key="10">
    <source>
        <dbReference type="ARBA" id="ARBA00022989"/>
    </source>
</evidence>
<keyword evidence="5" id="KW-0813">Transport</keyword>
<evidence type="ECO:0000256" key="14">
    <source>
        <dbReference type="ARBA" id="ARBA00031019"/>
    </source>
</evidence>
<gene>
    <name evidence="17" type="primary">ND6</name>
</gene>
<evidence type="ECO:0000256" key="11">
    <source>
        <dbReference type="ARBA" id="ARBA00023027"/>
    </source>
</evidence>
<evidence type="ECO:0000256" key="9">
    <source>
        <dbReference type="ARBA" id="ARBA00022982"/>
    </source>
</evidence>
<keyword evidence="6" id="KW-0679">Respiratory chain</keyword>
<evidence type="ECO:0000313" key="17">
    <source>
        <dbReference type="EMBL" id="AQM40132.1"/>
    </source>
</evidence>
<evidence type="ECO:0000256" key="12">
    <source>
        <dbReference type="ARBA" id="ARBA00023128"/>
    </source>
</evidence>
<dbReference type="CTD" id="4541"/>
<keyword evidence="9" id="KW-0249">Electron transport</keyword>
<feature type="transmembrane region" description="Helical" evidence="16">
    <location>
        <begin position="21"/>
        <end position="44"/>
    </location>
</feature>
<accession>A0A1Q1MPW9</accession>
<dbReference type="GO" id="GO:0008137">
    <property type="term" value="F:NADH dehydrogenase (ubiquinone) activity"/>
    <property type="evidence" value="ECO:0007669"/>
    <property type="project" value="UniProtKB-EC"/>
</dbReference>
<protein>
    <recommendedName>
        <fullName evidence="4">NADH-ubiquinone oxidoreductase chain 6</fullName>
        <ecNumber evidence="3">7.1.1.2</ecNumber>
    </recommendedName>
    <alternativeName>
        <fullName evidence="14">NADH dehydrogenase subunit 6</fullName>
    </alternativeName>
</protein>
<keyword evidence="8" id="KW-1278">Translocase</keyword>
<dbReference type="PANTHER" id="PTHR11435:SF1">
    <property type="entry name" value="NADH-UBIQUINONE OXIDOREDUCTASE CHAIN 6"/>
    <property type="match status" value="1"/>
</dbReference>
<evidence type="ECO:0000256" key="6">
    <source>
        <dbReference type="ARBA" id="ARBA00022660"/>
    </source>
</evidence>
<comment type="similarity">
    <text evidence="2">Belongs to the complex I subunit 6 family.</text>
</comment>
<keyword evidence="10 16" id="KW-1133">Transmembrane helix</keyword>
<keyword evidence="13 16" id="KW-0472">Membrane</keyword>
<keyword evidence="7 16" id="KW-0812">Transmembrane</keyword>
<dbReference type="EC" id="7.1.1.2" evidence="3"/>